<dbReference type="EMBL" id="JBEDUW010000003">
    <property type="protein sequence ID" value="KAK9941279.1"/>
    <property type="molecule type" value="Genomic_DNA"/>
</dbReference>
<comment type="caution">
    <text evidence="2">The sequence shown here is derived from an EMBL/GenBank/DDBJ whole genome shotgun (WGS) entry which is preliminary data.</text>
</comment>
<sequence length="105" mass="11167">MGLSQPRRCSLSSTGSSTKQSSAVSFAAMPNPPLTIEPVLDLYRRCHCLHPTPLTASPSIAAAIPSTDVEEPNTPNPILSCPPPPSRPRCSSSAHKPEPMLQPRL</sequence>
<dbReference type="AlphaFoldDB" id="A0AAW1XZD8"/>
<organism evidence="2 3">
    <name type="scientific">Rubus argutus</name>
    <name type="common">Southern blackberry</name>
    <dbReference type="NCBI Taxonomy" id="59490"/>
    <lineage>
        <taxon>Eukaryota</taxon>
        <taxon>Viridiplantae</taxon>
        <taxon>Streptophyta</taxon>
        <taxon>Embryophyta</taxon>
        <taxon>Tracheophyta</taxon>
        <taxon>Spermatophyta</taxon>
        <taxon>Magnoliopsida</taxon>
        <taxon>eudicotyledons</taxon>
        <taxon>Gunneridae</taxon>
        <taxon>Pentapetalae</taxon>
        <taxon>rosids</taxon>
        <taxon>fabids</taxon>
        <taxon>Rosales</taxon>
        <taxon>Rosaceae</taxon>
        <taxon>Rosoideae</taxon>
        <taxon>Rosoideae incertae sedis</taxon>
        <taxon>Rubus</taxon>
    </lineage>
</organism>
<evidence type="ECO:0000313" key="3">
    <source>
        <dbReference type="Proteomes" id="UP001457282"/>
    </source>
</evidence>
<protein>
    <submittedName>
        <fullName evidence="2">Uncharacterized protein</fullName>
    </submittedName>
</protein>
<proteinExistence type="predicted"/>
<gene>
    <name evidence="2" type="ORF">M0R45_017892</name>
</gene>
<feature type="compositionally biased region" description="Low complexity" evidence="1">
    <location>
        <begin position="10"/>
        <end position="25"/>
    </location>
</feature>
<feature type="region of interest" description="Disordered" evidence="1">
    <location>
        <begin position="65"/>
        <end position="105"/>
    </location>
</feature>
<keyword evidence="3" id="KW-1185">Reference proteome</keyword>
<feature type="region of interest" description="Disordered" evidence="1">
    <location>
        <begin position="1"/>
        <end position="30"/>
    </location>
</feature>
<evidence type="ECO:0000313" key="2">
    <source>
        <dbReference type="EMBL" id="KAK9941279.1"/>
    </source>
</evidence>
<accession>A0AAW1XZD8</accession>
<name>A0AAW1XZD8_RUBAR</name>
<reference evidence="2 3" key="1">
    <citation type="journal article" date="2023" name="G3 (Bethesda)">
        <title>A chromosome-length genome assembly and annotation of blackberry (Rubus argutus, cv. 'Hillquist').</title>
        <authorList>
            <person name="Bruna T."/>
            <person name="Aryal R."/>
            <person name="Dudchenko O."/>
            <person name="Sargent D.J."/>
            <person name="Mead D."/>
            <person name="Buti M."/>
            <person name="Cavallini A."/>
            <person name="Hytonen T."/>
            <person name="Andres J."/>
            <person name="Pham M."/>
            <person name="Weisz D."/>
            <person name="Mascagni F."/>
            <person name="Usai G."/>
            <person name="Natali L."/>
            <person name="Bassil N."/>
            <person name="Fernandez G.E."/>
            <person name="Lomsadze A."/>
            <person name="Armour M."/>
            <person name="Olukolu B."/>
            <person name="Poorten T."/>
            <person name="Britton C."/>
            <person name="Davik J."/>
            <person name="Ashrafi H."/>
            <person name="Aiden E.L."/>
            <person name="Borodovsky M."/>
            <person name="Worthington M."/>
        </authorList>
    </citation>
    <scope>NUCLEOTIDE SEQUENCE [LARGE SCALE GENOMIC DNA]</scope>
    <source>
        <strain evidence="2">PI 553951</strain>
    </source>
</reference>
<evidence type="ECO:0000256" key="1">
    <source>
        <dbReference type="SAM" id="MobiDB-lite"/>
    </source>
</evidence>
<dbReference type="Proteomes" id="UP001457282">
    <property type="component" value="Unassembled WGS sequence"/>
</dbReference>